<comment type="caution">
    <text evidence="2">The sequence shown here is derived from an EMBL/GenBank/DDBJ whole genome shotgun (WGS) entry which is preliminary data.</text>
</comment>
<sequence>SPMQDITNNNNDNAQDSNTSASTINVLLSKNNGVENTPKQDDTIENNAQDSSTLNNT</sequence>
<reference evidence="2" key="1">
    <citation type="submission" date="2021-06" db="EMBL/GenBank/DDBJ databases">
        <authorList>
            <person name="Kallberg Y."/>
            <person name="Tangrot J."/>
            <person name="Rosling A."/>
        </authorList>
    </citation>
    <scope>NUCLEOTIDE SEQUENCE</scope>
    <source>
        <strain evidence="2">IN212</strain>
    </source>
</reference>
<feature type="non-terminal residue" evidence="2">
    <location>
        <position position="1"/>
    </location>
</feature>
<feature type="compositionally biased region" description="Polar residues" evidence="1">
    <location>
        <begin position="45"/>
        <end position="57"/>
    </location>
</feature>
<feature type="compositionally biased region" description="Polar residues" evidence="1">
    <location>
        <begin position="23"/>
        <end position="37"/>
    </location>
</feature>
<evidence type="ECO:0000313" key="3">
    <source>
        <dbReference type="Proteomes" id="UP000789396"/>
    </source>
</evidence>
<feature type="compositionally biased region" description="Low complexity" evidence="1">
    <location>
        <begin position="1"/>
        <end position="22"/>
    </location>
</feature>
<evidence type="ECO:0000313" key="2">
    <source>
        <dbReference type="EMBL" id="CAG8757847.1"/>
    </source>
</evidence>
<proteinExistence type="predicted"/>
<feature type="non-terminal residue" evidence="2">
    <location>
        <position position="57"/>
    </location>
</feature>
<accession>A0A9N9J0B3</accession>
<name>A0A9N9J0B3_9GLOM</name>
<evidence type="ECO:0000256" key="1">
    <source>
        <dbReference type="SAM" id="MobiDB-lite"/>
    </source>
</evidence>
<dbReference type="AlphaFoldDB" id="A0A9N9J0B3"/>
<protein>
    <submittedName>
        <fullName evidence="2">13482_t:CDS:1</fullName>
    </submittedName>
</protein>
<dbReference type="Proteomes" id="UP000789396">
    <property type="component" value="Unassembled WGS sequence"/>
</dbReference>
<keyword evidence="3" id="KW-1185">Reference proteome</keyword>
<dbReference type="EMBL" id="CAJVPZ010039618">
    <property type="protein sequence ID" value="CAG8757847.1"/>
    <property type="molecule type" value="Genomic_DNA"/>
</dbReference>
<organism evidence="2 3">
    <name type="scientific">Racocetra fulgida</name>
    <dbReference type="NCBI Taxonomy" id="60492"/>
    <lineage>
        <taxon>Eukaryota</taxon>
        <taxon>Fungi</taxon>
        <taxon>Fungi incertae sedis</taxon>
        <taxon>Mucoromycota</taxon>
        <taxon>Glomeromycotina</taxon>
        <taxon>Glomeromycetes</taxon>
        <taxon>Diversisporales</taxon>
        <taxon>Gigasporaceae</taxon>
        <taxon>Racocetra</taxon>
    </lineage>
</organism>
<feature type="region of interest" description="Disordered" evidence="1">
    <location>
        <begin position="1"/>
        <end position="57"/>
    </location>
</feature>
<gene>
    <name evidence="2" type="ORF">RFULGI_LOCUS14081</name>
</gene>